<evidence type="ECO:0000259" key="6">
    <source>
        <dbReference type="PROSITE" id="PS50110"/>
    </source>
</evidence>
<dbReference type="SUPFAM" id="SSF52172">
    <property type="entry name" value="CheY-like"/>
    <property type="match status" value="1"/>
</dbReference>
<dbReference type="SUPFAM" id="SSF46689">
    <property type="entry name" value="Homeodomain-like"/>
    <property type="match status" value="2"/>
</dbReference>
<dbReference type="InterPro" id="IPR009057">
    <property type="entry name" value="Homeodomain-like_sf"/>
</dbReference>
<protein>
    <submittedName>
        <fullName evidence="7">Two-component system response regulator YesN</fullName>
    </submittedName>
</protein>
<dbReference type="Pfam" id="PF00072">
    <property type="entry name" value="Response_reg"/>
    <property type="match status" value="1"/>
</dbReference>
<reference evidence="7 8" key="1">
    <citation type="submission" date="2018-05" db="EMBL/GenBank/DDBJ databases">
        <title>Genomic Encyclopedia of Type Strains, Phase III (KMG-III): the genomes of soil and plant-associated and newly described type strains.</title>
        <authorList>
            <person name="Whitman W."/>
        </authorList>
    </citation>
    <scope>NUCLEOTIDE SEQUENCE [LARGE SCALE GENOMIC DNA]</scope>
    <source>
        <strain evidence="7 8">CECT 5696</strain>
    </source>
</reference>
<evidence type="ECO:0000256" key="1">
    <source>
        <dbReference type="ARBA" id="ARBA00023015"/>
    </source>
</evidence>
<keyword evidence="1" id="KW-0805">Transcription regulation</keyword>
<dbReference type="InterPro" id="IPR018060">
    <property type="entry name" value="HTH_AraC"/>
</dbReference>
<dbReference type="SMART" id="SM00342">
    <property type="entry name" value="HTH_ARAC"/>
    <property type="match status" value="1"/>
</dbReference>
<dbReference type="OrthoDB" id="324626at2"/>
<feature type="domain" description="Response regulatory" evidence="6">
    <location>
        <begin position="9"/>
        <end position="127"/>
    </location>
</feature>
<dbReference type="GO" id="GO:0003700">
    <property type="term" value="F:DNA-binding transcription factor activity"/>
    <property type="evidence" value="ECO:0007669"/>
    <property type="project" value="InterPro"/>
</dbReference>
<dbReference type="Pfam" id="PF12833">
    <property type="entry name" value="HTH_18"/>
    <property type="match status" value="1"/>
</dbReference>
<dbReference type="GO" id="GO:0043565">
    <property type="term" value="F:sequence-specific DNA binding"/>
    <property type="evidence" value="ECO:0007669"/>
    <property type="project" value="InterPro"/>
</dbReference>
<dbReference type="PROSITE" id="PS01124">
    <property type="entry name" value="HTH_ARAC_FAMILY_2"/>
    <property type="match status" value="1"/>
</dbReference>
<sequence length="537" mass="61253">MPAATSGLEVLIVDDEPKQRRGLAALVRSLRPDYRVHEAKNGKEALEMTQSRALDIVFTDIQMPLMNGMEFLESLNTISLKRRTKVIFVSVFHEFGLAQQALRLGANDYLVKPVSTDHLQPLLEDLEKQIAKEISHHTEAESLTNQLAHTKPVYVEHLVYKWMTEELSVSEQIELRSHTTFAGHGTVLIAETKSGSTKDSDREWRSMLKRAITQSLAPYANTLVLSPEHERERLYTVIEWKDHESSQTGLARLRTSLSQLEGIYNRSVGVGIGLDTMSLERDIRNCCDSAKSALAHLYYSPEGMWVAAKELEQLLRQAPTSMIAVKDTTALEEAVTAGSLEQACDALRAMMERIAAGYPTPFRMKCSAIQLLLTCMKRAELVIGDEMHRQIADRIDREIMEADTLRETVVIAVQLLSDIIVQMKKDKSSRSELIMQKCKEYLEDNLHEDLGLETVAQRFYYNSSYFSILFKNHFGQSFTDFLVKSRMQKARSMLLQSDLKVSDIAKQVGYKDIKYFNKVFKKLYLYPPDEFRRMFSS</sequence>
<keyword evidence="4" id="KW-0597">Phosphoprotein</keyword>
<evidence type="ECO:0000313" key="8">
    <source>
        <dbReference type="Proteomes" id="UP000246635"/>
    </source>
</evidence>
<name>A0A2V2YTS3_9BACL</name>
<dbReference type="Gene3D" id="1.10.10.60">
    <property type="entry name" value="Homeodomain-like"/>
    <property type="match status" value="2"/>
</dbReference>
<dbReference type="RefSeq" id="WP_110045119.1">
    <property type="nucleotide sequence ID" value="NZ_CP054612.1"/>
</dbReference>
<dbReference type="AlphaFoldDB" id="A0A2V2YTS3"/>
<dbReference type="InterPro" id="IPR011006">
    <property type="entry name" value="CheY-like_superfamily"/>
</dbReference>
<dbReference type="EMBL" id="QGTQ01000013">
    <property type="protein sequence ID" value="PWV99737.1"/>
    <property type="molecule type" value="Genomic_DNA"/>
</dbReference>
<evidence type="ECO:0000256" key="2">
    <source>
        <dbReference type="ARBA" id="ARBA00023125"/>
    </source>
</evidence>
<comment type="caution">
    <text evidence="7">The sequence shown here is derived from an EMBL/GenBank/DDBJ whole genome shotgun (WGS) entry which is preliminary data.</text>
</comment>
<evidence type="ECO:0000256" key="4">
    <source>
        <dbReference type="PROSITE-ProRule" id="PRU00169"/>
    </source>
</evidence>
<keyword evidence="8" id="KW-1185">Reference proteome</keyword>
<organism evidence="7 8">
    <name type="scientific">Paenibacillus cellulosilyticus</name>
    <dbReference type="NCBI Taxonomy" id="375489"/>
    <lineage>
        <taxon>Bacteria</taxon>
        <taxon>Bacillati</taxon>
        <taxon>Bacillota</taxon>
        <taxon>Bacilli</taxon>
        <taxon>Bacillales</taxon>
        <taxon>Paenibacillaceae</taxon>
        <taxon>Paenibacillus</taxon>
    </lineage>
</organism>
<dbReference type="SMART" id="SM00448">
    <property type="entry name" value="REC"/>
    <property type="match status" value="1"/>
</dbReference>
<keyword evidence="2" id="KW-0238">DNA-binding</keyword>
<dbReference type="PANTHER" id="PTHR43280:SF10">
    <property type="entry name" value="REGULATORY PROTEIN POCR"/>
    <property type="match status" value="1"/>
</dbReference>
<keyword evidence="3" id="KW-0804">Transcription</keyword>
<feature type="modified residue" description="4-aspartylphosphate" evidence="4">
    <location>
        <position position="60"/>
    </location>
</feature>
<dbReference type="GO" id="GO:0000160">
    <property type="term" value="P:phosphorelay signal transduction system"/>
    <property type="evidence" value="ECO:0007669"/>
    <property type="project" value="InterPro"/>
</dbReference>
<evidence type="ECO:0000313" key="7">
    <source>
        <dbReference type="EMBL" id="PWV99737.1"/>
    </source>
</evidence>
<gene>
    <name evidence="7" type="ORF">DFQ01_113111</name>
</gene>
<evidence type="ECO:0000259" key="5">
    <source>
        <dbReference type="PROSITE" id="PS01124"/>
    </source>
</evidence>
<dbReference type="Gene3D" id="3.40.50.2300">
    <property type="match status" value="1"/>
</dbReference>
<evidence type="ECO:0000256" key="3">
    <source>
        <dbReference type="ARBA" id="ARBA00023163"/>
    </source>
</evidence>
<feature type="domain" description="HTH araC/xylS-type" evidence="5">
    <location>
        <begin position="436"/>
        <end position="534"/>
    </location>
</feature>
<accession>A0A2V2YTS3</accession>
<proteinExistence type="predicted"/>
<dbReference type="CDD" id="cd17536">
    <property type="entry name" value="REC_YesN-like"/>
    <property type="match status" value="1"/>
</dbReference>
<dbReference type="InterPro" id="IPR001789">
    <property type="entry name" value="Sig_transdc_resp-reg_receiver"/>
</dbReference>
<dbReference type="PANTHER" id="PTHR43280">
    <property type="entry name" value="ARAC-FAMILY TRANSCRIPTIONAL REGULATOR"/>
    <property type="match status" value="1"/>
</dbReference>
<dbReference type="PROSITE" id="PS50110">
    <property type="entry name" value="RESPONSE_REGULATORY"/>
    <property type="match status" value="1"/>
</dbReference>
<dbReference type="Proteomes" id="UP000246635">
    <property type="component" value="Unassembled WGS sequence"/>
</dbReference>